<evidence type="ECO:0000256" key="1">
    <source>
        <dbReference type="ARBA" id="ARBA00008777"/>
    </source>
</evidence>
<dbReference type="Pfam" id="PF01196">
    <property type="entry name" value="Ribosomal_L17"/>
    <property type="match status" value="1"/>
</dbReference>
<name>A0A347ZVA4_9CHLR</name>
<dbReference type="OrthoDB" id="9809073at2"/>
<proteinExistence type="inferred from homology"/>
<dbReference type="PROSITE" id="PS01167">
    <property type="entry name" value="RIBOSOMAL_L17"/>
    <property type="match status" value="1"/>
</dbReference>
<keyword evidence="7" id="KW-1185">Reference proteome</keyword>
<sequence length="125" mass="14077">MRHHVSGYQLSRNKDQRIALRRTLIKQLFEHNRIQTTQAKAKAIRGDAEKLITLAKNSAKGSDIDKVNARRLAASSLNDATIVKKLFDDVAPRFENRSGGYTRMIKLGQRTGDSADMVILELVED</sequence>
<organism evidence="6 7">
    <name type="scientific">Pelolinea submarina</name>
    <dbReference type="NCBI Taxonomy" id="913107"/>
    <lineage>
        <taxon>Bacteria</taxon>
        <taxon>Bacillati</taxon>
        <taxon>Chloroflexota</taxon>
        <taxon>Anaerolineae</taxon>
        <taxon>Anaerolineales</taxon>
        <taxon>Anaerolineaceae</taxon>
        <taxon>Pelolinea</taxon>
    </lineage>
</organism>
<comment type="similarity">
    <text evidence="1 4 5">Belongs to the bacterial ribosomal protein bL17 family.</text>
</comment>
<dbReference type="SUPFAM" id="SSF64263">
    <property type="entry name" value="Prokaryotic ribosomal protein L17"/>
    <property type="match status" value="1"/>
</dbReference>
<evidence type="ECO:0000256" key="2">
    <source>
        <dbReference type="ARBA" id="ARBA00022980"/>
    </source>
</evidence>
<reference evidence="6 7" key="1">
    <citation type="submission" date="2018-08" db="EMBL/GenBank/DDBJ databases">
        <title>Genomic Encyclopedia of Type Strains, Phase IV (KMG-IV): sequencing the most valuable type-strain genomes for metagenomic binning, comparative biology and taxonomic classification.</title>
        <authorList>
            <person name="Goeker M."/>
        </authorList>
    </citation>
    <scope>NUCLEOTIDE SEQUENCE [LARGE SCALE GENOMIC DNA]</scope>
    <source>
        <strain evidence="6 7">DSM 23923</strain>
    </source>
</reference>
<dbReference type="GO" id="GO:0006412">
    <property type="term" value="P:translation"/>
    <property type="evidence" value="ECO:0007669"/>
    <property type="project" value="UniProtKB-UniRule"/>
</dbReference>
<dbReference type="GO" id="GO:0022625">
    <property type="term" value="C:cytosolic large ribosomal subunit"/>
    <property type="evidence" value="ECO:0007669"/>
    <property type="project" value="TreeGrafter"/>
</dbReference>
<dbReference type="Gene3D" id="3.90.1030.10">
    <property type="entry name" value="Ribosomal protein L17"/>
    <property type="match status" value="1"/>
</dbReference>
<evidence type="ECO:0000256" key="4">
    <source>
        <dbReference type="HAMAP-Rule" id="MF_01368"/>
    </source>
</evidence>
<dbReference type="Proteomes" id="UP000256388">
    <property type="component" value="Unassembled WGS sequence"/>
</dbReference>
<comment type="subunit">
    <text evidence="4">Part of the 50S ribosomal subunit. Contacts protein L32.</text>
</comment>
<gene>
    <name evidence="4" type="primary">rplQ</name>
    <name evidence="6" type="ORF">DFR64_0030</name>
</gene>
<dbReference type="HAMAP" id="MF_01368">
    <property type="entry name" value="Ribosomal_bL17"/>
    <property type="match status" value="1"/>
</dbReference>
<dbReference type="AlphaFoldDB" id="A0A347ZVA4"/>
<dbReference type="EMBL" id="QUMS01000001">
    <property type="protein sequence ID" value="REG10179.1"/>
    <property type="molecule type" value="Genomic_DNA"/>
</dbReference>
<comment type="caution">
    <text evidence="6">The sequence shown here is derived from an EMBL/GenBank/DDBJ whole genome shotgun (WGS) entry which is preliminary data.</text>
</comment>
<protein>
    <recommendedName>
        <fullName evidence="4">Large ribosomal subunit protein bL17</fullName>
    </recommendedName>
</protein>
<dbReference type="GO" id="GO:0003735">
    <property type="term" value="F:structural constituent of ribosome"/>
    <property type="evidence" value="ECO:0007669"/>
    <property type="project" value="InterPro"/>
</dbReference>
<dbReference type="RefSeq" id="WP_116223373.1">
    <property type="nucleotide sequence ID" value="NZ_AP018437.1"/>
</dbReference>
<evidence type="ECO:0000313" key="7">
    <source>
        <dbReference type="Proteomes" id="UP000256388"/>
    </source>
</evidence>
<dbReference type="NCBIfam" id="TIGR00059">
    <property type="entry name" value="L17"/>
    <property type="match status" value="1"/>
</dbReference>
<evidence type="ECO:0000256" key="3">
    <source>
        <dbReference type="ARBA" id="ARBA00023274"/>
    </source>
</evidence>
<evidence type="ECO:0000313" key="6">
    <source>
        <dbReference type="EMBL" id="REG10179.1"/>
    </source>
</evidence>
<dbReference type="PANTHER" id="PTHR14413:SF16">
    <property type="entry name" value="LARGE RIBOSOMAL SUBUNIT PROTEIN BL17M"/>
    <property type="match status" value="1"/>
</dbReference>
<keyword evidence="3 4" id="KW-0687">Ribonucleoprotein</keyword>
<dbReference type="InterPro" id="IPR000456">
    <property type="entry name" value="Ribosomal_bL17"/>
</dbReference>
<evidence type="ECO:0000256" key="5">
    <source>
        <dbReference type="RuleBase" id="RU000660"/>
    </source>
</evidence>
<accession>A0A347ZVA4</accession>
<dbReference type="InterPro" id="IPR047859">
    <property type="entry name" value="Ribosomal_bL17_CS"/>
</dbReference>
<keyword evidence="2 4" id="KW-0689">Ribosomal protein</keyword>
<dbReference type="InterPro" id="IPR036373">
    <property type="entry name" value="Ribosomal_bL17_sf"/>
</dbReference>
<dbReference type="PANTHER" id="PTHR14413">
    <property type="entry name" value="RIBOSOMAL PROTEIN L17"/>
    <property type="match status" value="1"/>
</dbReference>